<comment type="caution">
    <text evidence="2">The sequence shown here is derived from an EMBL/GenBank/DDBJ whole genome shotgun (WGS) entry which is preliminary data.</text>
</comment>
<reference evidence="2" key="2">
    <citation type="submission" date="2023-03" db="EMBL/GenBank/DDBJ databases">
        <authorList>
            <person name="Inwood S.N."/>
            <person name="Skelly J.G."/>
            <person name="Guhlin J."/>
            <person name="Harrop T.W.R."/>
            <person name="Goldson S.G."/>
            <person name="Dearden P.K."/>
        </authorList>
    </citation>
    <scope>NUCLEOTIDE SEQUENCE</scope>
    <source>
        <strain evidence="2">Lincoln</strain>
        <tissue evidence="2">Whole body</tissue>
    </source>
</reference>
<keyword evidence="1" id="KW-1133">Transmembrane helix</keyword>
<sequence length="151" mass="17207">MINIKATVFFVVFVGVICIYGIVRDSSVVKRSIHYEFMDFENELDDEHADSHARLARAVHLTILGTKPKIIPNCGHSNPCGWELYKTPGRQIYGFLHNVCQCNATASCVKHHDDISTYTYQYRCRDNITEWDEFAPTEDIVADGVVMYGNN</sequence>
<name>A0AA39FHM9_MICHY</name>
<feature type="transmembrane region" description="Helical" evidence="1">
    <location>
        <begin position="6"/>
        <end position="23"/>
    </location>
</feature>
<dbReference type="EMBL" id="JAQQBR010000779">
    <property type="protein sequence ID" value="KAK0169591.1"/>
    <property type="molecule type" value="Genomic_DNA"/>
</dbReference>
<reference evidence="2" key="1">
    <citation type="journal article" date="2023" name="bioRxiv">
        <title>Scaffold-level genome assemblies of two parasitoid biocontrol wasps reveal the parthenogenesis mechanism and an associated novel virus.</title>
        <authorList>
            <person name="Inwood S."/>
            <person name="Skelly J."/>
            <person name="Guhlin J."/>
            <person name="Harrop T."/>
            <person name="Goldson S."/>
            <person name="Dearden P."/>
        </authorList>
    </citation>
    <scope>NUCLEOTIDE SEQUENCE</scope>
    <source>
        <strain evidence="2">Lincoln</strain>
        <tissue evidence="2">Whole body</tissue>
    </source>
</reference>
<accession>A0AA39FHM9</accession>
<gene>
    <name evidence="2" type="ORF">PV327_011482</name>
</gene>
<keyword evidence="1" id="KW-0812">Transmembrane</keyword>
<dbReference type="AlphaFoldDB" id="A0AA39FHM9"/>
<evidence type="ECO:0000313" key="3">
    <source>
        <dbReference type="Proteomes" id="UP001168972"/>
    </source>
</evidence>
<evidence type="ECO:0000313" key="2">
    <source>
        <dbReference type="EMBL" id="KAK0169591.1"/>
    </source>
</evidence>
<keyword evidence="3" id="KW-1185">Reference proteome</keyword>
<proteinExistence type="predicted"/>
<keyword evidence="1" id="KW-0472">Membrane</keyword>
<dbReference type="Proteomes" id="UP001168972">
    <property type="component" value="Unassembled WGS sequence"/>
</dbReference>
<evidence type="ECO:0000256" key="1">
    <source>
        <dbReference type="SAM" id="Phobius"/>
    </source>
</evidence>
<protein>
    <submittedName>
        <fullName evidence="2">Uncharacterized protein</fullName>
    </submittedName>
</protein>
<organism evidence="2 3">
    <name type="scientific">Microctonus hyperodae</name>
    <name type="common">Parasitoid wasp</name>
    <dbReference type="NCBI Taxonomy" id="165561"/>
    <lineage>
        <taxon>Eukaryota</taxon>
        <taxon>Metazoa</taxon>
        <taxon>Ecdysozoa</taxon>
        <taxon>Arthropoda</taxon>
        <taxon>Hexapoda</taxon>
        <taxon>Insecta</taxon>
        <taxon>Pterygota</taxon>
        <taxon>Neoptera</taxon>
        <taxon>Endopterygota</taxon>
        <taxon>Hymenoptera</taxon>
        <taxon>Apocrita</taxon>
        <taxon>Ichneumonoidea</taxon>
        <taxon>Braconidae</taxon>
        <taxon>Euphorinae</taxon>
        <taxon>Microctonus</taxon>
    </lineage>
</organism>